<evidence type="ECO:0000256" key="1">
    <source>
        <dbReference type="SAM" id="MobiDB-lite"/>
    </source>
</evidence>
<reference evidence="2 3" key="1">
    <citation type="submission" date="2019-11" db="EMBL/GenBank/DDBJ databases">
        <title>Genome sequences of 17 halophilic strains isolated from different environments.</title>
        <authorList>
            <person name="Furrow R.E."/>
        </authorList>
    </citation>
    <scope>NUCLEOTIDE SEQUENCE [LARGE SCALE GENOMIC DNA]</scope>
    <source>
        <strain evidence="2 3">22517_05_Cabo</strain>
    </source>
</reference>
<feature type="region of interest" description="Disordered" evidence="1">
    <location>
        <begin position="53"/>
        <end position="72"/>
    </location>
</feature>
<evidence type="ECO:0000313" key="2">
    <source>
        <dbReference type="EMBL" id="MYL17612.1"/>
    </source>
</evidence>
<dbReference type="AlphaFoldDB" id="A0A6B1I9R7"/>
<comment type="caution">
    <text evidence="2">The sequence shown here is derived from an EMBL/GenBank/DDBJ whole genome shotgun (WGS) entry which is preliminary data.</text>
</comment>
<accession>A0A6B1I9R7</accession>
<sequence length="72" mass="7808">MNCPRCEYEFDPANGLSCPRCGAAVSCSDVSCAECGACSRPFHRLRHGVAERLRGGKRRDDGDGRDESAEES</sequence>
<organism evidence="2 3">
    <name type="scientific">Halorubrum distributum</name>
    <dbReference type="NCBI Taxonomy" id="29283"/>
    <lineage>
        <taxon>Archaea</taxon>
        <taxon>Methanobacteriati</taxon>
        <taxon>Methanobacteriota</taxon>
        <taxon>Stenosarchaea group</taxon>
        <taxon>Halobacteria</taxon>
        <taxon>Halobacteriales</taxon>
        <taxon>Haloferacaceae</taxon>
        <taxon>Halorubrum</taxon>
        <taxon>Halorubrum distributum group</taxon>
    </lineage>
</organism>
<protein>
    <submittedName>
        <fullName evidence="2">Uncharacterized protein</fullName>
    </submittedName>
</protein>
<dbReference type="Proteomes" id="UP000460194">
    <property type="component" value="Unassembled WGS sequence"/>
</dbReference>
<dbReference type="EMBL" id="WMEO01000025">
    <property type="protein sequence ID" value="MYL17612.1"/>
    <property type="molecule type" value="Genomic_DNA"/>
</dbReference>
<evidence type="ECO:0000313" key="3">
    <source>
        <dbReference type="Proteomes" id="UP000460194"/>
    </source>
</evidence>
<gene>
    <name evidence="2" type="ORF">GLW36_13290</name>
</gene>
<proteinExistence type="predicted"/>
<dbReference type="RefSeq" id="WP_004598262.1">
    <property type="nucleotide sequence ID" value="NZ_WMEO01000025.1"/>
</dbReference>
<name>A0A6B1I9R7_9EURY</name>